<evidence type="ECO:0000313" key="2">
    <source>
        <dbReference type="Proteomes" id="UP000032668"/>
    </source>
</evidence>
<dbReference type="OrthoDB" id="2375382at2"/>
<dbReference type="EMBL" id="BANC01000151">
    <property type="protein sequence ID" value="GAN82103.1"/>
    <property type="molecule type" value="Genomic_DNA"/>
</dbReference>
<dbReference type="Proteomes" id="UP000032668">
    <property type="component" value="Unassembled WGS sequence"/>
</dbReference>
<proteinExistence type="predicted"/>
<dbReference type="Pfam" id="PF13565">
    <property type="entry name" value="HTH_32"/>
    <property type="match status" value="1"/>
</dbReference>
<evidence type="ECO:0000313" key="1">
    <source>
        <dbReference type="EMBL" id="GAN82103.1"/>
    </source>
</evidence>
<dbReference type="SUPFAM" id="SSF46689">
    <property type="entry name" value="Homeodomain-like"/>
    <property type="match status" value="1"/>
</dbReference>
<gene>
    <name evidence="1" type="ORF">Aam_154_001</name>
</gene>
<keyword evidence="2" id="KW-1185">Reference proteome</keyword>
<dbReference type="AlphaFoldDB" id="A0A0D6PLK8"/>
<sequence>MAKGRAVAVMLDDAEKVALTALIRKHGAPQSLALRARIVLAAAEGLTNREIAMHLNVCAHTVGVWRNRFACDGLDGLYDEPRPGAPRQIGDDEIAATIRKTLETRPQGATHWSLRTMAKAVGHSPSTIHRFFALLTDRAIRCGVFRSVADLERAITAYIDTNNADPKPFRWTKSADDILASIQRFYLRSLTKMPKMKTNSESGH</sequence>
<dbReference type="InterPro" id="IPR009057">
    <property type="entry name" value="Homeodomain-like_sf"/>
</dbReference>
<dbReference type="STRING" id="1120923.SAMN02746095_03974"/>
<name>A0A0D6PLK8_9PROT</name>
<comment type="caution">
    <text evidence="1">The sequence shown here is derived from an EMBL/GenBank/DDBJ whole genome shotgun (WGS) entry which is preliminary data.</text>
</comment>
<accession>A0A0D6PLK8</accession>
<protein>
    <submittedName>
        <fullName evidence="1">Transposase</fullName>
    </submittedName>
</protein>
<organism evidence="1 2">
    <name type="scientific">Acidocella aminolytica 101 = DSM 11237</name>
    <dbReference type="NCBI Taxonomy" id="1120923"/>
    <lineage>
        <taxon>Bacteria</taxon>
        <taxon>Pseudomonadati</taxon>
        <taxon>Pseudomonadota</taxon>
        <taxon>Alphaproteobacteria</taxon>
        <taxon>Acetobacterales</taxon>
        <taxon>Acidocellaceae</taxon>
        <taxon>Acidocella</taxon>
    </lineage>
</organism>
<dbReference type="RefSeq" id="WP_052948457.1">
    <property type="nucleotide sequence ID" value="NZ_BANC01000151.1"/>
</dbReference>
<reference evidence="1 2" key="1">
    <citation type="submission" date="2012-11" db="EMBL/GenBank/DDBJ databases">
        <title>Whole genome sequence of Acidocella aminolytica 101 = DSM 11237.</title>
        <authorList>
            <person name="Azuma Y."/>
            <person name="Higashiura N."/>
            <person name="Hirakawa H."/>
            <person name="Matsushita K."/>
        </authorList>
    </citation>
    <scope>NUCLEOTIDE SEQUENCE [LARGE SCALE GENOMIC DNA]</scope>
    <source>
        <strain evidence="2">101 / DSM 11237</strain>
    </source>
</reference>